<keyword evidence="1" id="KW-1185">Reference proteome</keyword>
<dbReference type="PANTHER" id="PTHR47169:SF2">
    <property type="entry name" value="OS01G0541250 PROTEIN"/>
    <property type="match status" value="1"/>
</dbReference>
<dbReference type="GeneID" id="110803739"/>
<accession>A0A9R0JBX2</accession>
<evidence type="ECO:0000313" key="2">
    <source>
        <dbReference type="RefSeq" id="XP_021864966.1"/>
    </source>
</evidence>
<dbReference type="PANTHER" id="PTHR47169">
    <property type="entry name" value="OS01G0541250 PROTEIN"/>
    <property type="match status" value="1"/>
</dbReference>
<organism evidence="1 2">
    <name type="scientific">Spinacia oleracea</name>
    <name type="common">Spinach</name>
    <dbReference type="NCBI Taxonomy" id="3562"/>
    <lineage>
        <taxon>Eukaryota</taxon>
        <taxon>Viridiplantae</taxon>
        <taxon>Streptophyta</taxon>
        <taxon>Embryophyta</taxon>
        <taxon>Tracheophyta</taxon>
        <taxon>Spermatophyta</taxon>
        <taxon>Magnoliopsida</taxon>
        <taxon>eudicotyledons</taxon>
        <taxon>Gunneridae</taxon>
        <taxon>Pentapetalae</taxon>
        <taxon>Caryophyllales</taxon>
        <taxon>Chenopodiaceae</taxon>
        <taxon>Chenopodioideae</taxon>
        <taxon>Anserineae</taxon>
        <taxon>Spinacia</taxon>
    </lineage>
</organism>
<dbReference type="InterPro" id="IPR036397">
    <property type="entry name" value="RNaseH_sf"/>
</dbReference>
<reference evidence="2" key="2">
    <citation type="submission" date="2025-08" db="UniProtKB">
        <authorList>
            <consortium name="RefSeq"/>
        </authorList>
    </citation>
    <scope>IDENTIFICATION</scope>
    <source>
        <tissue evidence="2">Leaf</tissue>
    </source>
</reference>
<gene>
    <name evidence="2" type="primary">LOC110803739</name>
</gene>
<dbReference type="GO" id="GO:0003676">
    <property type="term" value="F:nucleic acid binding"/>
    <property type="evidence" value="ECO:0007669"/>
    <property type="project" value="InterPro"/>
</dbReference>
<proteinExistence type="predicted"/>
<protein>
    <recommendedName>
        <fullName evidence="3">Transposase</fullName>
    </recommendedName>
</protein>
<name>A0A9R0JBX2_SPIOL</name>
<evidence type="ECO:0008006" key="3">
    <source>
        <dbReference type="Google" id="ProtNLM"/>
    </source>
</evidence>
<dbReference type="RefSeq" id="XP_021864966.1">
    <property type="nucleotide sequence ID" value="XM_022009274.1"/>
</dbReference>
<dbReference type="Proteomes" id="UP000813463">
    <property type="component" value="Chromosome 4"/>
</dbReference>
<sequence length="278" mass="32333">MDSIIPGMVNELPKFSAMYNMVHIDEKWFYMSDKIQRFYLFPWEDDPYRATQSKTFMAKVMFNSGVARPHITSDGEVIWDGKLGIFAFTEQVAAKKFKEQMSKWPLGACKEIWIQQDNARPHIHAGDTQFKEAATKDGFNIRLINQPAQSPDMNVLDLGFFRAFQLIQYKEFPKSVDELIKAVKDAYNIFNPKSLNYTWLHLQYCMLEILQLNGGNNYKNPHKGKRRLESMGLLPVQIEVPTVTRVQAQQFLSEGYVEVNITQEHNIEDNMSQIEYEV</sequence>
<dbReference type="Gene3D" id="3.30.420.10">
    <property type="entry name" value="Ribonuclease H-like superfamily/Ribonuclease H"/>
    <property type="match status" value="1"/>
</dbReference>
<dbReference type="OrthoDB" id="155387at2759"/>
<dbReference type="AlphaFoldDB" id="A0A9R0JBX2"/>
<dbReference type="KEGG" id="soe:110803739"/>
<evidence type="ECO:0000313" key="1">
    <source>
        <dbReference type="Proteomes" id="UP000813463"/>
    </source>
</evidence>
<reference evidence="1" key="1">
    <citation type="journal article" date="2021" name="Nat. Commun.">
        <title>Genomic analyses provide insights into spinach domestication and the genetic basis of agronomic traits.</title>
        <authorList>
            <person name="Cai X."/>
            <person name="Sun X."/>
            <person name="Xu C."/>
            <person name="Sun H."/>
            <person name="Wang X."/>
            <person name="Ge C."/>
            <person name="Zhang Z."/>
            <person name="Wang Q."/>
            <person name="Fei Z."/>
            <person name="Jiao C."/>
            <person name="Wang Q."/>
        </authorList>
    </citation>
    <scope>NUCLEOTIDE SEQUENCE [LARGE SCALE GENOMIC DNA]</scope>
    <source>
        <strain evidence="1">cv. Varoflay</strain>
    </source>
</reference>